<protein>
    <submittedName>
        <fullName evidence="1">Uncharacterized protein</fullName>
    </submittedName>
</protein>
<name>A0AAD8BTY3_BIOPF</name>
<accession>A0AAD8BTY3</accession>
<dbReference type="AlphaFoldDB" id="A0AAD8BTY3"/>
<reference evidence="1" key="1">
    <citation type="journal article" date="2023" name="PLoS Negl. Trop. Dis.">
        <title>A genome sequence for Biomphalaria pfeifferi, the major vector snail for the human-infecting parasite Schistosoma mansoni.</title>
        <authorList>
            <person name="Bu L."/>
            <person name="Lu L."/>
            <person name="Laidemitt M.R."/>
            <person name="Zhang S.M."/>
            <person name="Mutuku M."/>
            <person name="Mkoji G."/>
            <person name="Steinauer M."/>
            <person name="Loker E.S."/>
        </authorList>
    </citation>
    <scope>NUCLEOTIDE SEQUENCE</scope>
    <source>
        <strain evidence="1">KasaAsao</strain>
    </source>
</reference>
<gene>
    <name evidence="1" type="ORF">Bpfe_009648</name>
</gene>
<sequence>MRTLHLPTGCHVHSIITVTGTSPNYRDIQCTELQYNANLDTLLESEGGMEKGQKVLSEASDKCFRPFFRPTRDSEYVARKLYDCTNNIVWLTATFWTCHQVVRNSSRTSSGLISSHTEIFLMSM</sequence>
<organism evidence="1 2">
    <name type="scientific">Biomphalaria pfeifferi</name>
    <name type="common">Bloodfluke planorb</name>
    <name type="synonym">Freshwater snail</name>
    <dbReference type="NCBI Taxonomy" id="112525"/>
    <lineage>
        <taxon>Eukaryota</taxon>
        <taxon>Metazoa</taxon>
        <taxon>Spiralia</taxon>
        <taxon>Lophotrochozoa</taxon>
        <taxon>Mollusca</taxon>
        <taxon>Gastropoda</taxon>
        <taxon>Heterobranchia</taxon>
        <taxon>Euthyneura</taxon>
        <taxon>Panpulmonata</taxon>
        <taxon>Hygrophila</taxon>
        <taxon>Lymnaeoidea</taxon>
        <taxon>Planorbidae</taxon>
        <taxon>Biomphalaria</taxon>
    </lineage>
</organism>
<dbReference type="EMBL" id="JASAOG010000033">
    <property type="protein sequence ID" value="KAK0060779.1"/>
    <property type="molecule type" value="Genomic_DNA"/>
</dbReference>
<proteinExistence type="predicted"/>
<evidence type="ECO:0000313" key="1">
    <source>
        <dbReference type="EMBL" id="KAK0060779.1"/>
    </source>
</evidence>
<evidence type="ECO:0000313" key="2">
    <source>
        <dbReference type="Proteomes" id="UP001233172"/>
    </source>
</evidence>
<keyword evidence="2" id="KW-1185">Reference proteome</keyword>
<dbReference type="Proteomes" id="UP001233172">
    <property type="component" value="Unassembled WGS sequence"/>
</dbReference>
<reference evidence="1" key="2">
    <citation type="submission" date="2023-04" db="EMBL/GenBank/DDBJ databases">
        <authorList>
            <person name="Bu L."/>
            <person name="Lu L."/>
            <person name="Laidemitt M.R."/>
            <person name="Zhang S.M."/>
            <person name="Mutuku M."/>
            <person name="Mkoji G."/>
            <person name="Steinauer M."/>
            <person name="Loker E.S."/>
        </authorList>
    </citation>
    <scope>NUCLEOTIDE SEQUENCE</scope>
    <source>
        <strain evidence="1">KasaAsao</strain>
        <tissue evidence="1">Whole Snail</tissue>
    </source>
</reference>
<comment type="caution">
    <text evidence="1">The sequence shown here is derived from an EMBL/GenBank/DDBJ whole genome shotgun (WGS) entry which is preliminary data.</text>
</comment>